<keyword evidence="2" id="KW-1185">Reference proteome</keyword>
<gene>
    <name evidence="1" type="ORF">JHL16_10750</name>
</gene>
<accession>A0ACC5R2H1</accession>
<sequence length="256" mass="28160">MDDESRQSSQSRLLSRRSVAAKIKSKPIVRPDRLSDLVIDALRNDMESGRIGPGSRLPSEKDLTESFNVSRTVIREAISRLQSDGLVVSRQGSGVYVTSPSEGTRAFRLGLNDPHEKTTARDIYELRICVESDAAGLAALRRGKTDLAMLEKALKTLSAAGGDLEKGVNADVQFHRLIARLTKNSAIIRFHEFLASMLTDTVRLARANSAMHEGLTEYVATEHVAIFEAIVAGDAEKARHAMRMHLNKAQERLGLL</sequence>
<protein>
    <submittedName>
        <fullName evidence="1">FadR family transcriptional regulator</fullName>
    </submittedName>
</protein>
<name>A0ACC5R2H1_9HYPH</name>
<proteinExistence type="predicted"/>
<evidence type="ECO:0000313" key="1">
    <source>
        <dbReference type="EMBL" id="MBK1866833.1"/>
    </source>
</evidence>
<dbReference type="Proteomes" id="UP000616151">
    <property type="component" value="Unassembled WGS sequence"/>
</dbReference>
<reference evidence="1" key="1">
    <citation type="submission" date="2021-01" db="EMBL/GenBank/DDBJ databases">
        <authorList>
            <person name="Sun Q."/>
        </authorList>
    </citation>
    <scope>NUCLEOTIDE SEQUENCE</scope>
    <source>
        <strain evidence="1">YIM B02566</strain>
    </source>
</reference>
<dbReference type="EMBL" id="JAENHL010000006">
    <property type="protein sequence ID" value="MBK1866833.1"/>
    <property type="molecule type" value="Genomic_DNA"/>
</dbReference>
<evidence type="ECO:0000313" key="2">
    <source>
        <dbReference type="Proteomes" id="UP000616151"/>
    </source>
</evidence>
<organism evidence="1 2">
    <name type="scientific">Taklimakanibacter albus</name>
    <dbReference type="NCBI Taxonomy" id="2800327"/>
    <lineage>
        <taxon>Bacteria</taxon>
        <taxon>Pseudomonadati</taxon>
        <taxon>Pseudomonadota</taxon>
        <taxon>Alphaproteobacteria</taxon>
        <taxon>Hyphomicrobiales</taxon>
        <taxon>Aestuariivirgaceae</taxon>
        <taxon>Taklimakanibacter</taxon>
    </lineage>
</organism>
<comment type="caution">
    <text evidence="1">The sequence shown here is derived from an EMBL/GenBank/DDBJ whole genome shotgun (WGS) entry which is preliminary data.</text>
</comment>